<evidence type="ECO:0000259" key="1">
    <source>
        <dbReference type="Pfam" id="PF01863"/>
    </source>
</evidence>
<dbReference type="InterPro" id="IPR002725">
    <property type="entry name" value="YgjP-like_metallopeptidase"/>
</dbReference>
<dbReference type="Proteomes" id="UP000265882">
    <property type="component" value="Unassembled WGS sequence"/>
</dbReference>
<dbReference type="InterPro" id="IPR053136">
    <property type="entry name" value="UTP_pyrophosphatase-like"/>
</dbReference>
<proteinExistence type="predicted"/>
<dbReference type="PANTHER" id="PTHR30399">
    <property type="entry name" value="UNCHARACTERIZED PROTEIN YGJP"/>
    <property type="match status" value="1"/>
</dbReference>
<dbReference type="EMBL" id="QZKU01000034">
    <property type="protein sequence ID" value="RJP24479.1"/>
    <property type="molecule type" value="Genomic_DNA"/>
</dbReference>
<protein>
    <submittedName>
        <fullName evidence="2">M48 family peptidase</fullName>
    </submittedName>
</protein>
<organism evidence="2 3">
    <name type="scientific">Abyssobacteria bacterium (strain SURF_5)</name>
    <dbReference type="NCBI Taxonomy" id="2093360"/>
    <lineage>
        <taxon>Bacteria</taxon>
        <taxon>Pseudomonadati</taxon>
        <taxon>Candidatus Hydrogenedentota</taxon>
        <taxon>Candidatus Abyssobacteria</taxon>
    </lineage>
</organism>
<reference evidence="2 3" key="1">
    <citation type="journal article" date="2017" name="ISME J.">
        <title>Energy and carbon metabolisms in a deep terrestrial subsurface fluid microbial community.</title>
        <authorList>
            <person name="Momper L."/>
            <person name="Jungbluth S.P."/>
            <person name="Lee M.D."/>
            <person name="Amend J.P."/>
        </authorList>
    </citation>
    <scope>NUCLEOTIDE SEQUENCE [LARGE SCALE GENOMIC DNA]</scope>
    <source>
        <strain evidence="2">SURF_5</strain>
    </source>
</reference>
<evidence type="ECO:0000313" key="2">
    <source>
        <dbReference type="EMBL" id="RJP24479.1"/>
    </source>
</evidence>
<accession>A0A3A4P055</accession>
<sequence>MKKQKEKNAQEAQQFKEKVVSWAKRIKVQPEQVRLQKMTRKWASHSTSGRMTFSTDLLNESDRFQDYVIVHELLHMRIPNHGRLFKSVLSAYVPEWRRCTCVQFDSK</sequence>
<dbReference type="Gene3D" id="3.30.2010.10">
    <property type="entry name" value="Metalloproteases ('zincins'), catalytic domain"/>
    <property type="match status" value="1"/>
</dbReference>
<dbReference type="PANTHER" id="PTHR30399:SF1">
    <property type="entry name" value="UTP PYROPHOSPHATASE"/>
    <property type="match status" value="1"/>
</dbReference>
<gene>
    <name evidence="2" type="ORF">C4520_03955</name>
</gene>
<feature type="domain" description="YgjP-like metallopeptidase" evidence="1">
    <location>
        <begin position="11"/>
        <end position="99"/>
    </location>
</feature>
<name>A0A3A4P055_ABYX5</name>
<dbReference type="CDD" id="cd07344">
    <property type="entry name" value="M48_yhfN_like"/>
    <property type="match status" value="1"/>
</dbReference>
<evidence type="ECO:0000313" key="3">
    <source>
        <dbReference type="Proteomes" id="UP000265882"/>
    </source>
</evidence>
<comment type="caution">
    <text evidence="2">The sequence shown here is derived from an EMBL/GenBank/DDBJ whole genome shotgun (WGS) entry which is preliminary data.</text>
</comment>
<dbReference type="Pfam" id="PF01863">
    <property type="entry name" value="YgjP-like"/>
    <property type="match status" value="1"/>
</dbReference>
<dbReference type="AlphaFoldDB" id="A0A3A4P055"/>